<keyword evidence="2" id="KW-1185">Reference proteome</keyword>
<comment type="caution">
    <text evidence="1">The sequence shown here is derived from an EMBL/GenBank/DDBJ whole genome shotgun (WGS) entry which is preliminary data.</text>
</comment>
<gene>
    <name evidence="1" type="ORF">E2C01_088030</name>
</gene>
<dbReference type="EMBL" id="VSRR010092998">
    <property type="protein sequence ID" value="MPC92918.1"/>
    <property type="molecule type" value="Genomic_DNA"/>
</dbReference>
<evidence type="ECO:0000313" key="2">
    <source>
        <dbReference type="Proteomes" id="UP000324222"/>
    </source>
</evidence>
<sequence>MILFTVGRVYGGQKINGHSLYYFNPHISF</sequence>
<protein>
    <submittedName>
        <fullName evidence="1">Uncharacterized protein</fullName>
    </submittedName>
</protein>
<proteinExistence type="predicted"/>
<dbReference type="Proteomes" id="UP000324222">
    <property type="component" value="Unassembled WGS sequence"/>
</dbReference>
<accession>A0A5B7JIT0</accession>
<dbReference type="AlphaFoldDB" id="A0A5B7JIT0"/>
<evidence type="ECO:0000313" key="1">
    <source>
        <dbReference type="EMBL" id="MPC92918.1"/>
    </source>
</evidence>
<name>A0A5B7JIT0_PORTR</name>
<reference evidence="1 2" key="1">
    <citation type="submission" date="2019-05" db="EMBL/GenBank/DDBJ databases">
        <title>Another draft genome of Portunus trituberculatus and its Hox gene families provides insights of decapod evolution.</title>
        <authorList>
            <person name="Jeong J.-H."/>
            <person name="Song I."/>
            <person name="Kim S."/>
            <person name="Choi T."/>
            <person name="Kim D."/>
            <person name="Ryu S."/>
            <person name="Kim W."/>
        </authorList>
    </citation>
    <scope>NUCLEOTIDE SEQUENCE [LARGE SCALE GENOMIC DNA]</scope>
    <source>
        <tissue evidence="1">Muscle</tissue>
    </source>
</reference>
<organism evidence="1 2">
    <name type="scientific">Portunus trituberculatus</name>
    <name type="common">Swimming crab</name>
    <name type="synonym">Neptunus trituberculatus</name>
    <dbReference type="NCBI Taxonomy" id="210409"/>
    <lineage>
        <taxon>Eukaryota</taxon>
        <taxon>Metazoa</taxon>
        <taxon>Ecdysozoa</taxon>
        <taxon>Arthropoda</taxon>
        <taxon>Crustacea</taxon>
        <taxon>Multicrustacea</taxon>
        <taxon>Malacostraca</taxon>
        <taxon>Eumalacostraca</taxon>
        <taxon>Eucarida</taxon>
        <taxon>Decapoda</taxon>
        <taxon>Pleocyemata</taxon>
        <taxon>Brachyura</taxon>
        <taxon>Eubrachyura</taxon>
        <taxon>Portunoidea</taxon>
        <taxon>Portunidae</taxon>
        <taxon>Portuninae</taxon>
        <taxon>Portunus</taxon>
    </lineage>
</organism>